<name>X7ZBC5_MYCXE</name>
<protein>
    <recommendedName>
        <fullName evidence="5">DUF5632 domain-containing protein</fullName>
    </recommendedName>
</protein>
<accession>X7ZBC5</accession>
<dbReference type="Pfam" id="PF18646">
    <property type="entry name" value="DUF5632"/>
    <property type="match status" value="1"/>
</dbReference>
<evidence type="ECO:0000313" key="4">
    <source>
        <dbReference type="EMBL" id="EUA16078.1"/>
    </source>
</evidence>
<feature type="compositionally biased region" description="Basic residues" evidence="1">
    <location>
        <begin position="180"/>
        <end position="191"/>
    </location>
</feature>
<evidence type="ECO:0000259" key="2">
    <source>
        <dbReference type="Pfam" id="PF18645"/>
    </source>
</evidence>
<comment type="caution">
    <text evidence="4">The sequence shown here is derived from an EMBL/GenBank/DDBJ whole genome shotgun (WGS) entry which is preliminary data.</text>
</comment>
<dbReference type="InterPro" id="IPR040833">
    <property type="entry name" value="DUF5631"/>
</dbReference>
<dbReference type="EMBL" id="JAOB01000080">
    <property type="protein sequence ID" value="EUA16078.1"/>
    <property type="molecule type" value="Genomic_DNA"/>
</dbReference>
<evidence type="ECO:0000256" key="1">
    <source>
        <dbReference type="SAM" id="MobiDB-lite"/>
    </source>
</evidence>
<feature type="domain" description="DUF5632" evidence="3">
    <location>
        <begin position="203"/>
        <end position="281"/>
    </location>
</feature>
<reference evidence="4" key="1">
    <citation type="submission" date="2014-01" db="EMBL/GenBank/DDBJ databases">
        <authorList>
            <person name="Brown-Elliot B."/>
            <person name="Wallace R."/>
            <person name="Lenaerts A."/>
            <person name="Ordway D."/>
            <person name="DeGroote M.A."/>
            <person name="Parker T."/>
            <person name="Sizemore C."/>
            <person name="Tallon L.J."/>
            <person name="Sadzewicz L.K."/>
            <person name="Sengamalay N."/>
            <person name="Fraser C.M."/>
            <person name="Hine E."/>
            <person name="Shefchek K.A."/>
            <person name="Das S.P."/>
            <person name="Tettelin H."/>
        </authorList>
    </citation>
    <scope>NUCLEOTIDE SEQUENCE [LARGE SCALE GENOMIC DNA]</scope>
    <source>
        <strain evidence="4">4042</strain>
    </source>
</reference>
<evidence type="ECO:0008006" key="5">
    <source>
        <dbReference type="Google" id="ProtNLM"/>
    </source>
</evidence>
<dbReference type="AlphaFoldDB" id="X7ZBC5"/>
<feature type="compositionally biased region" description="Pro residues" evidence="1">
    <location>
        <begin position="38"/>
        <end position="52"/>
    </location>
</feature>
<proteinExistence type="predicted"/>
<evidence type="ECO:0000259" key="3">
    <source>
        <dbReference type="Pfam" id="PF18646"/>
    </source>
</evidence>
<feature type="region of interest" description="Disordered" evidence="1">
    <location>
        <begin position="31"/>
        <end position="105"/>
    </location>
</feature>
<feature type="domain" description="DUF5631" evidence="2">
    <location>
        <begin position="307"/>
        <end position="391"/>
    </location>
</feature>
<organism evidence="4">
    <name type="scientific">Mycobacterium xenopi 4042</name>
    <dbReference type="NCBI Taxonomy" id="1299334"/>
    <lineage>
        <taxon>Bacteria</taxon>
        <taxon>Bacillati</taxon>
        <taxon>Actinomycetota</taxon>
        <taxon>Actinomycetes</taxon>
        <taxon>Mycobacteriales</taxon>
        <taxon>Mycobacteriaceae</taxon>
        <taxon>Mycobacterium</taxon>
    </lineage>
</organism>
<dbReference type="InterPro" id="IPR040604">
    <property type="entry name" value="DUF5632"/>
</dbReference>
<gene>
    <name evidence="4" type="ORF">I553_1053</name>
</gene>
<dbReference type="PATRIC" id="fig|1299334.3.peg.8314"/>
<feature type="region of interest" description="Disordered" evidence="1">
    <location>
        <begin position="163"/>
        <end position="191"/>
    </location>
</feature>
<sequence>MPSTAATPPVTPASLLHSFDQGMQMGAPMSAAANAVPPMGPVEPQMPEPAAPTPNVAATSPASAHVPVIDTPHAPAADVAPLPPRRTPRPAMLARPTSPASADGNAVRCGRTRWAIACLWRRHPTAGLGSCRTAHRASGSSAGNCGVGAGQLIKQCRRDQPARGHASTRHGAHALANAGRSRRAGRPRRGGRYHCRAASAATTAKARLQRLVDFVARQEPRLNWAAGDRPDGTTVLVTDLASGWIPPEIDIPVGMQLRDPAKRRGDLESLLGEVTVTASYTRLHQVPPADDDEPVPTSPRARQGPVVEELGWELGQATNWRDGLPRLAHTLAKAASRGTGVLDKEIEVLQELLAEFRDRVLDSYPDNVDAAAVGNWQLLAAIDALVEGDKTGRITTSPGSKH</sequence>
<dbReference type="Pfam" id="PF18645">
    <property type="entry name" value="DUF5631"/>
    <property type="match status" value="1"/>
</dbReference>